<dbReference type="InterPro" id="IPR011008">
    <property type="entry name" value="Dimeric_a/b-barrel"/>
</dbReference>
<organism evidence="1 2">
    <name type="scientific">Arenimonas maotaiensis</name>
    <dbReference type="NCBI Taxonomy" id="1446479"/>
    <lineage>
        <taxon>Bacteria</taxon>
        <taxon>Pseudomonadati</taxon>
        <taxon>Pseudomonadota</taxon>
        <taxon>Gammaproteobacteria</taxon>
        <taxon>Lysobacterales</taxon>
        <taxon>Lysobacteraceae</taxon>
        <taxon>Arenimonas</taxon>
    </lineage>
</organism>
<dbReference type="EMBL" id="BMFO01000002">
    <property type="protein sequence ID" value="GGF88599.1"/>
    <property type="molecule type" value="Genomic_DNA"/>
</dbReference>
<gene>
    <name evidence="1" type="ORF">GCM10010960_08070</name>
</gene>
<dbReference type="AlphaFoldDB" id="A0A917CJH4"/>
<dbReference type="Proteomes" id="UP000632858">
    <property type="component" value="Unassembled WGS sequence"/>
</dbReference>
<dbReference type="SUPFAM" id="SSF54909">
    <property type="entry name" value="Dimeric alpha+beta barrel"/>
    <property type="match status" value="1"/>
</dbReference>
<sequence>MYCASFIWEPGTYDAEFHRLNDLIEAAAVALPGYLGVESWQNADGSRRCANYYWTDLDTLRAFSTHPAHQEAKRQYARWYAGYHVVVSEVLRSYGDGHIAHITPNSRERAGH</sequence>
<evidence type="ECO:0000313" key="1">
    <source>
        <dbReference type="EMBL" id="GGF88599.1"/>
    </source>
</evidence>
<accession>A0A917CJH4</accession>
<reference evidence="1" key="1">
    <citation type="journal article" date="2014" name="Int. J. Syst. Evol. Microbiol.">
        <title>Complete genome sequence of Corynebacterium casei LMG S-19264T (=DSM 44701T), isolated from a smear-ripened cheese.</title>
        <authorList>
            <consortium name="US DOE Joint Genome Institute (JGI-PGF)"/>
            <person name="Walter F."/>
            <person name="Albersmeier A."/>
            <person name="Kalinowski J."/>
            <person name="Ruckert C."/>
        </authorList>
    </citation>
    <scope>NUCLEOTIDE SEQUENCE</scope>
    <source>
        <strain evidence="1">CGMCC 1.12726</strain>
    </source>
</reference>
<dbReference type="RefSeq" id="WP_188448080.1">
    <property type="nucleotide sequence ID" value="NZ_BMFO01000002.1"/>
</dbReference>
<evidence type="ECO:0008006" key="3">
    <source>
        <dbReference type="Google" id="ProtNLM"/>
    </source>
</evidence>
<comment type="caution">
    <text evidence="1">The sequence shown here is derived from an EMBL/GenBank/DDBJ whole genome shotgun (WGS) entry which is preliminary data.</text>
</comment>
<proteinExistence type="predicted"/>
<reference evidence="1" key="2">
    <citation type="submission" date="2020-09" db="EMBL/GenBank/DDBJ databases">
        <authorList>
            <person name="Sun Q."/>
            <person name="Zhou Y."/>
        </authorList>
    </citation>
    <scope>NUCLEOTIDE SEQUENCE</scope>
    <source>
        <strain evidence="1">CGMCC 1.12726</strain>
    </source>
</reference>
<name>A0A917CJH4_9GAMM</name>
<keyword evidence="2" id="KW-1185">Reference proteome</keyword>
<dbReference type="Gene3D" id="3.30.70.100">
    <property type="match status" value="1"/>
</dbReference>
<protein>
    <recommendedName>
        <fullName evidence="3">Antibiotic biosynthesis monooxygenase</fullName>
    </recommendedName>
</protein>
<dbReference type="InterPro" id="IPR025444">
    <property type="entry name" value="Monooxy_af470"/>
</dbReference>
<dbReference type="Pfam" id="PF13826">
    <property type="entry name" value="Monooxy_af470-like"/>
    <property type="match status" value="1"/>
</dbReference>
<evidence type="ECO:0000313" key="2">
    <source>
        <dbReference type="Proteomes" id="UP000632858"/>
    </source>
</evidence>